<comment type="caution">
    <text evidence="1">The sequence shown here is derived from an EMBL/GenBank/DDBJ whole genome shotgun (WGS) entry which is preliminary data.</text>
</comment>
<dbReference type="AlphaFoldDB" id="A0A5C4KWS3"/>
<dbReference type="Proteomes" id="UP000306272">
    <property type="component" value="Unassembled WGS sequence"/>
</dbReference>
<organism evidence="1 2">
    <name type="scientific">Pseudomonas jessenii</name>
    <dbReference type="NCBI Taxonomy" id="77298"/>
    <lineage>
        <taxon>Bacteria</taxon>
        <taxon>Pseudomonadati</taxon>
        <taxon>Pseudomonadota</taxon>
        <taxon>Gammaproteobacteria</taxon>
        <taxon>Pseudomonadales</taxon>
        <taxon>Pseudomonadaceae</taxon>
        <taxon>Pseudomonas</taxon>
    </lineage>
</organism>
<dbReference type="EMBL" id="VDDB01000014">
    <property type="protein sequence ID" value="TNB93680.1"/>
    <property type="molecule type" value="Genomic_DNA"/>
</dbReference>
<name>A0A5C4KWS3_PSEJE</name>
<evidence type="ECO:0000313" key="2">
    <source>
        <dbReference type="Proteomes" id="UP000306272"/>
    </source>
</evidence>
<reference evidence="1" key="1">
    <citation type="submission" date="2019-06" db="EMBL/GenBank/DDBJ databases">
        <title>Pseudomonas-derived Butenolides : (Bio)synthesis of Styrolides.</title>
        <authorList>
            <person name="Klapper M."/>
            <person name="Chowdhury S."/>
            <person name="Stallforth P."/>
        </authorList>
    </citation>
    <scope>NUCLEOTIDE SEQUENCE [LARGE SCALE GENOMIC DNA]</scope>
    <source>
        <strain evidence="1">EC-S101</strain>
    </source>
</reference>
<protein>
    <submittedName>
        <fullName evidence="1">Uncharacterized protein</fullName>
    </submittedName>
</protein>
<accession>A0A5C4KWS3</accession>
<keyword evidence="2" id="KW-1185">Reference proteome</keyword>
<proteinExistence type="predicted"/>
<evidence type="ECO:0000313" key="1">
    <source>
        <dbReference type="EMBL" id="TNB93680.1"/>
    </source>
</evidence>
<gene>
    <name evidence="1" type="ORF">FHG55_18330</name>
</gene>
<sequence length="73" mass="7492">MIHKTCGSGLARESVLPVASSSTDTPLSRASPLPQGICVYLALATCQAPSILPSPVMSPAFLSMTKVYSGLPS</sequence>